<dbReference type="EnsemblPlants" id="AVESA.00010b.r2.4CG1330300.1">
    <property type="protein sequence ID" value="AVESA.00010b.r2.4CG1330300.1.CDS.1"/>
    <property type="gene ID" value="AVESA.00010b.r2.4CG1330300"/>
</dbReference>
<evidence type="ECO:0000313" key="1">
    <source>
        <dbReference type="EnsemblPlants" id="AVESA.00010b.r2.4CG1330300.1.CDS.1"/>
    </source>
</evidence>
<protein>
    <submittedName>
        <fullName evidence="1">Uncharacterized protein</fullName>
    </submittedName>
</protein>
<organism evidence="1 2">
    <name type="scientific">Avena sativa</name>
    <name type="common">Oat</name>
    <dbReference type="NCBI Taxonomy" id="4498"/>
    <lineage>
        <taxon>Eukaryota</taxon>
        <taxon>Viridiplantae</taxon>
        <taxon>Streptophyta</taxon>
        <taxon>Embryophyta</taxon>
        <taxon>Tracheophyta</taxon>
        <taxon>Spermatophyta</taxon>
        <taxon>Magnoliopsida</taxon>
        <taxon>Liliopsida</taxon>
        <taxon>Poales</taxon>
        <taxon>Poaceae</taxon>
        <taxon>BOP clade</taxon>
        <taxon>Pooideae</taxon>
        <taxon>Poodae</taxon>
        <taxon>Poeae</taxon>
        <taxon>Poeae Chloroplast Group 1 (Aveneae type)</taxon>
        <taxon>Aveninae</taxon>
        <taxon>Avena</taxon>
    </lineage>
</organism>
<dbReference type="Proteomes" id="UP001732700">
    <property type="component" value="Chromosome 4C"/>
</dbReference>
<sequence length="156" mass="17954">MLATSIIQQSVSSFASSVLLVKKKHGTWRVCVDYRYLNALRIRHNYHVLVVEELMDELAGAQWFTKLDLHSGYHQIRVAAGEQHKTAFQTHHGLFEFLVMPFGLTNALASFKSLMNHVLADLLRKCVLVFVDDILVYSATLDDHRSHLRYVFQLLQ</sequence>
<keyword evidence="2" id="KW-1185">Reference proteome</keyword>
<reference evidence="1" key="2">
    <citation type="submission" date="2025-09" db="UniProtKB">
        <authorList>
            <consortium name="EnsemblPlants"/>
        </authorList>
    </citation>
    <scope>IDENTIFICATION</scope>
</reference>
<proteinExistence type="predicted"/>
<reference evidence="1" key="1">
    <citation type="submission" date="2021-05" db="EMBL/GenBank/DDBJ databases">
        <authorList>
            <person name="Scholz U."/>
            <person name="Mascher M."/>
            <person name="Fiebig A."/>
        </authorList>
    </citation>
    <scope>NUCLEOTIDE SEQUENCE [LARGE SCALE GENOMIC DNA]</scope>
</reference>
<evidence type="ECO:0000313" key="2">
    <source>
        <dbReference type="Proteomes" id="UP001732700"/>
    </source>
</evidence>
<name>A0ACD5X0X8_AVESA</name>
<accession>A0ACD5X0X8</accession>